<dbReference type="EMBL" id="JAHUZN010000004">
    <property type="protein sequence ID" value="KAG8497284.1"/>
    <property type="molecule type" value="Genomic_DNA"/>
</dbReference>
<protein>
    <submittedName>
        <fullName evidence="2">Uncharacterized protein</fullName>
    </submittedName>
</protein>
<name>A0A8J5ZSS0_9ROSI</name>
<feature type="transmembrane region" description="Helical" evidence="1">
    <location>
        <begin position="54"/>
        <end position="76"/>
    </location>
</feature>
<reference evidence="2 3" key="1">
    <citation type="journal article" date="2021" name="bioRxiv">
        <title>The Gossypium anomalum genome as a resource for cotton improvement and evolutionary analysis of hybrid incompatibility.</title>
        <authorList>
            <person name="Grover C.E."/>
            <person name="Yuan D."/>
            <person name="Arick M.A."/>
            <person name="Miller E.R."/>
            <person name="Hu G."/>
            <person name="Peterson D.G."/>
            <person name="Wendel J.F."/>
            <person name="Udall J.A."/>
        </authorList>
    </citation>
    <scope>NUCLEOTIDE SEQUENCE [LARGE SCALE GENOMIC DNA]</scope>
    <source>
        <strain evidence="2">JFW-Udall</strain>
        <tissue evidence="2">Leaf</tissue>
    </source>
</reference>
<evidence type="ECO:0000313" key="2">
    <source>
        <dbReference type="EMBL" id="KAG8497284.1"/>
    </source>
</evidence>
<keyword evidence="1" id="KW-1133">Transmembrane helix</keyword>
<sequence>MESDESTTNGSKTVFHKVALPDYNSKFILGVHRRKVFFNYKKRLRLQSPRKKVSYGYCCYLLFVGSSCHFMLAGFEYFASFQILKGELFIRLIDLMQAVVHFFLHLNPTLLEMVI</sequence>
<proteinExistence type="predicted"/>
<keyword evidence="1" id="KW-0812">Transmembrane</keyword>
<gene>
    <name evidence="2" type="ORF">CXB51_008566</name>
</gene>
<dbReference type="OrthoDB" id="1741287at2759"/>
<keyword evidence="3" id="KW-1185">Reference proteome</keyword>
<comment type="caution">
    <text evidence="2">The sequence shown here is derived from an EMBL/GenBank/DDBJ whole genome shotgun (WGS) entry which is preliminary data.</text>
</comment>
<dbReference type="AlphaFoldDB" id="A0A8J5ZSS0"/>
<keyword evidence="1" id="KW-0472">Membrane</keyword>
<organism evidence="2 3">
    <name type="scientific">Gossypium anomalum</name>
    <dbReference type="NCBI Taxonomy" id="47600"/>
    <lineage>
        <taxon>Eukaryota</taxon>
        <taxon>Viridiplantae</taxon>
        <taxon>Streptophyta</taxon>
        <taxon>Embryophyta</taxon>
        <taxon>Tracheophyta</taxon>
        <taxon>Spermatophyta</taxon>
        <taxon>Magnoliopsida</taxon>
        <taxon>eudicotyledons</taxon>
        <taxon>Gunneridae</taxon>
        <taxon>Pentapetalae</taxon>
        <taxon>rosids</taxon>
        <taxon>malvids</taxon>
        <taxon>Malvales</taxon>
        <taxon>Malvaceae</taxon>
        <taxon>Malvoideae</taxon>
        <taxon>Gossypium</taxon>
    </lineage>
</organism>
<accession>A0A8J5ZSS0</accession>
<dbReference type="Proteomes" id="UP000701853">
    <property type="component" value="Chromosome 4"/>
</dbReference>
<evidence type="ECO:0000313" key="3">
    <source>
        <dbReference type="Proteomes" id="UP000701853"/>
    </source>
</evidence>
<evidence type="ECO:0000256" key="1">
    <source>
        <dbReference type="SAM" id="Phobius"/>
    </source>
</evidence>